<comment type="cofactor">
    <cofactor evidence="7">
        <name>[4Fe-4S] cluster</name>
        <dbReference type="ChEBI" id="CHEBI:49883"/>
    </cofactor>
    <text evidence="7">Binds 1 [4Fe-4S] cluster. The cluster is coordinated with 3 cysteines and an exchangeable S-adenosyl-L-methionine.</text>
</comment>
<keyword evidence="4 7" id="KW-0408">Iron</keyword>
<dbReference type="PIRSF" id="PIRSF004762">
    <property type="entry name" value="CHP00423"/>
    <property type="match status" value="1"/>
</dbReference>
<evidence type="ECO:0000313" key="10">
    <source>
        <dbReference type="EMBL" id="TGJ75950.1"/>
    </source>
</evidence>
<dbReference type="GO" id="GO:0036355">
    <property type="term" value="F:2-iminoacetate synthase activity"/>
    <property type="evidence" value="ECO:0007669"/>
    <property type="project" value="UniProtKB-EC"/>
</dbReference>
<dbReference type="SFLD" id="SFLDF00348">
    <property type="entry name" value="FeFe_hydrogenase_maturase_(Hyd"/>
    <property type="match status" value="1"/>
</dbReference>
<feature type="binding site" evidence="8">
    <location>
        <position position="137"/>
    </location>
    <ligand>
        <name>(3R)-3-methyl-D-ornithine</name>
        <dbReference type="ChEBI" id="CHEBI:64642"/>
    </ligand>
</feature>
<organism evidence="10 11">
    <name type="scientific">Caproiciproducens galactitolivorans</name>
    <dbReference type="NCBI Taxonomy" id="642589"/>
    <lineage>
        <taxon>Bacteria</taxon>
        <taxon>Bacillati</taxon>
        <taxon>Bacillota</taxon>
        <taxon>Clostridia</taxon>
        <taxon>Eubacteriales</taxon>
        <taxon>Acutalibacteraceae</taxon>
        <taxon>Caproiciproducens</taxon>
    </lineage>
</organism>
<dbReference type="EMBL" id="SRMQ01000009">
    <property type="protein sequence ID" value="TGJ75950.1"/>
    <property type="molecule type" value="Genomic_DNA"/>
</dbReference>
<evidence type="ECO:0000256" key="1">
    <source>
        <dbReference type="ARBA" id="ARBA00022485"/>
    </source>
</evidence>
<dbReference type="PANTHER" id="PTHR43726:SF1">
    <property type="entry name" value="BIOTIN SYNTHASE"/>
    <property type="match status" value="1"/>
</dbReference>
<accession>A0A4Z0YAF7</accession>
<feature type="binding site" evidence="8">
    <location>
        <position position="162"/>
    </location>
    <ligand>
        <name>S-adenosyl-L-methionine</name>
        <dbReference type="ChEBI" id="CHEBI:59789"/>
    </ligand>
</feature>
<dbReference type="InterPro" id="IPR058240">
    <property type="entry name" value="rSAM_sf"/>
</dbReference>
<feature type="domain" description="Radical SAM core" evidence="9">
    <location>
        <begin position="48"/>
        <end position="264"/>
    </location>
</feature>
<dbReference type="AlphaFoldDB" id="A0A4Z0YAF7"/>
<dbReference type="Gene3D" id="3.20.20.70">
    <property type="entry name" value="Aldolase class I"/>
    <property type="match status" value="1"/>
</dbReference>
<dbReference type="InterPro" id="IPR010722">
    <property type="entry name" value="BATS_dom"/>
</dbReference>
<evidence type="ECO:0000256" key="2">
    <source>
        <dbReference type="ARBA" id="ARBA00022691"/>
    </source>
</evidence>
<dbReference type="SMART" id="SM00876">
    <property type="entry name" value="BATS"/>
    <property type="match status" value="1"/>
</dbReference>
<dbReference type="PANTHER" id="PTHR43726">
    <property type="entry name" value="3-METHYLORNITHINE SYNTHASE"/>
    <property type="match status" value="1"/>
</dbReference>
<dbReference type="GO" id="GO:0016740">
    <property type="term" value="F:transferase activity"/>
    <property type="evidence" value="ECO:0007669"/>
    <property type="project" value="TreeGrafter"/>
</dbReference>
<feature type="binding site" evidence="7">
    <location>
        <position position="62"/>
    </location>
    <ligand>
        <name>[4Fe-4S] cluster</name>
        <dbReference type="ChEBI" id="CHEBI:49883"/>
        <note>4Fe-4S-S-AdoMet</note>
    </ligand>
</feature>
<dbReference type="InterPro" id="IPR007197">
    <property type="entry name" value="rSAM"/>
</dbReference>
<keyword evidence="11" id="KW-1185">Reference proteome</keyword>
<keyword evidence="5 7" id="KW-0411">Iron-sulfur</keyword>
<dbReference type="InterPro" id="IPR006638">
    <property type="entry name" value="Elp3/MiaA/NifB-like_rSAM"/>
</dbReference>
<dbReference type="NCBIfam" id="TIGR03956">
    <property type="entry name" value="rSAM_HydE"/>
    <property type="match status" value="1"/>
</dbReference>
<evidence type="ECO:0000256" key="3">
    <source>
        <dbReference type="ARBA" id="ARBA00022723"/>
    </source>
</evidence>
<dbReference type="CDD" id="cd01335">
    <property type="entry name" value="Radical_SAM"/>
    <property type="match status" value="1"/>
</dbReference>
<reference evidence="10 11" key="1">
    <citation type="submission" date="2019-04" db="EMBL/GenBank/DDBJ databases">
        <authorList>
            <person name="Poehlein A."/>
            <person name="Bengelsdorf F.R."/>
            <person name="Duerre P."/>
            <person name="Daniel R."/>
        </authorList>
    </citation>
    <scope>NUCLEOTIDE SEQUENCE [LARGE SCALE GENOMIC DNA]</scope>
    <source>
        <strain evidence="10 11">BS-1</strain>
    </source>
</reference>
<evidence type="ECO:0000256" key="4">
    <source>
        <dbReference type="ARBA" id="ARBA00023004"/>
    </source>
</evidence>
<protein>
    <submittedName>
        <fullName evidence="10">2-iminoacetate synthase</fullName>
        <ecNumber evidence="10">4.1.99.19</ecNumber>
    </submittedName>
</protein>
<dbReference type="SFLD" id="SFLDG01280">
    <property type="entry name" value="HydE/PylB-like"/>
    <property type="match status" value="1"/>
</dbReference>
<keyword evidence="3" id="KW-0479">Metal-binding</keyword>
<keyword evidence="2 7" id="KW-0949">S-adenosyl-L-methionine</keyword>
<evidence type="ECO:0000256" key="7">
    <source>
        <dbReference type="PIRSR" id="PIRSR004762-1"/>
    </source>
</evidence>
<dbReference type="OrthoDB" id="9775764at2"/>
<dbReference type="SUPFAM" id="SSF102114">
    <property type="entry name" value="Radical SAM enzymes"/>
    <property type="match status" value="1"/>
</dbReference>
<dbReference type="SFLD" id="SFLDS00029">
    <property type="entry name" value="Radical_SAM"/>
    <property type="match status" value="1"/>
</dbReference>
<dbReference type="EC" id="4.1.99.19" evidence="10"/>
<evidence type="ECO:0000256" key="6">
    <source>
        <dbReference type="ARBA" id="ARBA00034078"/>
    </source>
</evidence>
<dbReference type="InterPro" id="IPR024021">
    <property type="entry name" value="FeFe-hyd_HydE_rSAM"/>
</dbReference>
<feature type="binding site" evidence="7">
    <location>
        <position position="66"/>
    </location>
    <ligand>
        <name>[4Fe-4S] cluster</name>
        <dbReference type="ChEBI" id="CHEBI:49883"/>
        <note>4Fe-4S-S-AdoMet</note>
    </ligand>
</feature>
<gene>
    <name evidence="10" type="primary">thiH_2</name>
    <name evidence="10" type="ORF">CAGA_19260</name>
</gene>
<dbReference type="GO" id="GO:0051539">
    <property type="term" value="F:4 iron, 4 sulfur cluster binding"/>
    <property type="evidence" value="ECO:0007669"/>
    <property type="project" value="UniProtKB-KW"/>
</dbReference>
<dbReference type="InterPro" id="IPR013785">
    <property type="entry name" value="Aldolase_TIM"/>
</dbReference>
<keyword evidence="1 7" id="KW-0004">4Fe-4S</keyword>
<dbReference type="SFLD" id="SFLDG01060">
    <property type="entry name" value="BATS_domain_containing"/>
    <property type="match status" value="1"/>
</dbReference>
<evidence type="ECO:0000313" key="11">
    <source>
        <dbReference type="Proteomes" id="UP000297714"/>
    </source>
</evidence>
<evidence type="ECO:0000256" key="5">
    <source>
        <dbReference type="ARBA" id="ARBA00023014"/>
    </source>
</evidence>
<feature type="binding site" evidence="8">
    <location>
        <position position="182"/>
    </location>
    <ligand>
        <name>S-adenosyl-L-methionine</name>
        <dbReference type="ChEBI" id="CHEBI:59789"/>
    </ligand>
</feature>
<name>A0A4Z0YAF7_9FIRM</name>
<feature type="binding site" evidence="7">
    <location>
        <position position="69"/>
    </location>
    <ligand>
        <name>[4Fe-4S] cluster</name>
        <dbReference type="ChEBI" id="CHEBI:49883"/>
        <note>4Fe-4S-S-AdoMet</note>
    </ligand>
</feature>
<dbReference type="RefSeq" id="WP_135660218.1">
    <property type="nucleotide sequence ID" value="NZ_SRMQ01000009.1"/>
</dbReference>
<evidence type="ECO:0000259" key="9">
    <source>
        <dbReference type="PROSITE" id="PS51918"/>
    </source>
</evidence>
<keyword evidence="10" id="KW-0456">Lyase</keyword>
<dbReference type="Proteomes" id="UP000297714">
    <property type="component" value="Unassembled WGS sequence"/>
</dbReference>
<proteinExistence type="predicted"/>
<comment type="cofactor">
    <cofactor evidence="6">
        <name>[2Fe-2S] cluster</name>
        <dbReference type="ChEBI" id="CHEBI:190135"/>
    </cofactor>
</comment>
<sequence length="350" mass="39955">MKELIDKLYKQNILRKDELCALLDNLTAKSAPYLFEKARSVTNRNFGNRIYVRGLIEFTNYCKNDCFYCGIRKSNRNAKRYRLTKEEILSCCENGYSLGFRTFVLQGGEDPFYTDDKIADLVFSIKKAYPDCAVTLSIGEKSEESYRRFREAGADRYLLRHETANPEHYGKLHPPELSLANRMRCLEQLKGLGYQTGTGFMVDSPYQTTENLAEDLLFIKRFDPQMVGIGPFVPHHDTPFADFPAGKLERTLHLISILRLMLPNALLPATTALGTIHPEGREKGILAGANVVMPNLSPVGVRKKYELYDNKICTGEEAAECRFCLQNRMRKIGYEIVVDRGDYRPAKMND</sequence>
<dbReference type="PROSITE" id="PS51918">
    <property type="entry name" value="RADICAL_SAM"/>
    <property type="match status" value="1"/>
</dbReference>
<dbReference type="InterPro" id="IPR034422">
    <property type="entry name" value="HydE/PylB-like"/>
</dbReference>
<comment type="caution">
    <text evidence="10">The sequence shown here is derived from an EMBL/GenBank/DDBJ whole genome shotgun (WGS) entry which is preliminary data.</text>
</comment>
<dbReference type="GO" id="GO:0046872">
    <property type="term" value="F:metal ion binding"/>
    <property type="evidence" value="ECO:0007669"/>
    <property type="project" value="UniProtKB-KW"/>
</dbReference>
<evidence type="ECO:0000256" key="8">
    <source>
        <dbReference type="PIRSR" id="PIRSR004762-2"/>
    </source>
</evidence>
<dbReference type="Pfam" id="PF04055">
    <property type="entry name" value="Radical_SAM"/>
    <property type="match status" value="1"/>
</dbReference>
<dbReference type="SMART" id="SM00729">
    <property type="entry name" value="Elp3"/>
    <property type="match status" value="1"/>
</dbReference>